<keyword evidence="7" id="KW-1185">Reference proteome</keyword>
<dbReference type="InterPro" id="IPR015590">
    <property type="entry name" value="Aldehyde_DH_dom"/>
</dbReference>
<dbReference type="InterPro" id="IPR029510">
    <property type="entry name" value="Ald_DH_CS_GLU"/>
</dbReference>
<dbReference type="EMBL" id="VNHS01000003">
    <property type="protein sequence ID" value="TYP76818.1"/>
    <property type="molecule type" value="Genomic_DNA"/>
</dbReference>
<sequence length="491" mass="51674">MTAVHENQDAVTIDNYIGGDWRAPAAGERMPSLNPAKRGEVVGMAAASDLTDLDEAVKAADAALRAWRKLTGAQRGALLFKAADLLESRMETVGRAMTREMGKTLGEAKGETARGAAILRYYAGEGMRPIGDVIPSTDAEALMFTTRAPLGVVGVISPWNFPVAIPVWKMAPALIYGNTVVWKPAVETAATAALVMQCFHDAGFSAGVVNMVLGDGAVIGQGIAAHPGIHAVTFTGSNRVGKQVGQAALARGAKYQLEMGGKNPIIVAADADLDLAVDATISGGLRSTGQKCTATSRVIVLSGVYETFREKLLAKVKALRVGDGLDAETWLGPCASAKQYETVMRYINKGIEEGAELLTGGKQPDDPALSEGYFVAPAVFDKVTPTMTIAREEIFGPVLALIEARDMAEAIALANDTEYGLSASLYTRDLGSALSFIQETDAGLVRVNAETAGVELQAPFGGMKGSSSHSREQGQAAIEFYTSVKTVFMKP</sequence>
<keyword evidence="2 4" id="KW-0560">Oxidoreductase</keyword>
<dbReference type="NCBIfam" id="NF042993">
    <property type="entry name" value="AlphKGSA_gudD"/>
    <property type="match status" value="1"/>
</dbReference>
<evidence type="ECO:0000313" key="7">
    <source>
        <dbReference type="Proteomes" id="UP000323257"/>
    </source>
</evidence>
<dbReference type="SUPFAM" id="SSF53720">
    <property type="entry name" value="ALDH-like"/>
    <property type="match status" value="1"/>
</dbReference>
<dbReference type="PANTHER" id="PTHR11699">
    <property type="entry name" value="ALDEHYDE DEHYDROGENASE-RELATED"/>
    <property type="match status" value="1"/>
</dbReference>
<name>A0A5S5CDU4_9BACL</name>
<accession>A0A5S5CDU4</accession>
<dbReference type="PROSITE" id="PS00687">
    <property type="entry name" value="ALDEHYDE_DEHYDR_GLU"/>
    <property type="match status" value="1"/>
</dbReference>
<comment type="caution">
    <text evidence="6">The sequence shown here is derived from an EMBL/GenBank/DDBJ whole genome shotgun (WGS) entry which is preliminary data.</text>
</comment>
<feature type="active site" evidence="3">
    <location>
        <position position="258"/>
    </location>
</feature>
<dbReference type="RefSeq" id="WP_148929180.1">
    <property type="nucleotide sequence ID" value="NZ_VNHS01000003.1"/>
</dbReference>
<dbReference type="GO" id="GO:0016620">
    <property type="term" value="F:oxidoreductase activity, acting on the aldehyde or oxo group of donors, NAD or NADP as acceptor"/>
    <property type="evidence" value="ECO:0007669"/>
    <property type="project" value="InterPro"/>
</dbReference>
<evidence type="ECO:0000256" key="4">
    <source>
        <dbReference type="RuleBase" id="RU003345"/>
    </source>
</evidence>
<dbReference type="PROSITE" id="PS00070">
    <property type="entry name" value="ALDEHYDE_DEHYDR_CYS"/>
    <property type="match status" value="1"/>
</dbReference>
<evidence type="ECO:0000256" key="3">
    <source>
        <dbReference type="PROSITE-ProRule" id="PRU10007"/>
    </source>
</evidence>
<dbReference type="InterPro" id="IPR016160">
    <property type="entry name" value="Ald_DH_CS_CYS"/>
</dbReference>
<dbReference type="FunFam" id="3.40.605.10:FF:000007">
    <property type="entry name" value="NAD/NADP-dependent betaine aldehyde dehydrogenase"/>
    <property type="match status" value="1"/>
</dbReference>
<dbReference type="InterPro" id="IPR016162">
    <property type="entry name" value="Ald_DH_N"/>
</dbReference>
<dbReference type="Gene3D" id="3.40.605.10">
    <property type="entry name" value="Aldehyde Dehydrogenase, Chain A, domain 1"/>
    <property type="match status" value="1"/>
</dbReference>
<dbReference type="OrthoDB" id="20170at2"/>
<organism evidence="6 7">
    <name type="scientific">Paenibacillus methanolicus</name>
    <dbReference type="NCBI Taxonomy" id="582686"/>
    <lineage>
        <taxon>Bacteria</taxon>
        <taxon>Bacillati</taxon>
        <taxon>Bacillota</taxon>
        <taxon>Bacilli</taxon>
        <taxon>Bacillales</taxon>
        <taxon>Paenibacillaceae</taxon>
        <taxon>Paenibacillus</taxon>
    </lineage>
</organism>
<gene>
    <name evidence="6" type="ORF">BCM02_103482</name>
</gene>
<comment type="similarity">
    <text evidence="1 4">Belongs to the aldehyde dehydrogenase family.</text>
</comment>
<evidence type="ECO:0000313" key="6">
    <source>
        <dbReference type="EMBL" id="TYP76818.1"/>
    </source>
</evidence>
<dbReference type="InterPro" id="IPR054869">
    <property type="entry name" value="AlphKGSA_gudD"/>
</dbReference>
<evidence type="ECO:0000256" key="2">
    <source>
        <dbReference type="ARBA" id="ARBA00023002"/>
    </source>
</evidence>
<dbReference type="AlphaFoldDB" id="A0A5S5CDU4"/>
<dbReference type="Pfam" id="PF00171">
    <property type="entry name" value="Aldedh"/>
    <property type="match status" value="1"/>
</dbReference>
<proteinExistence type="inferred from homology"/>
<evidence type="ECO:0000259" key="5">
    <source>
        <dbReference type="Pfam" id="PF00171"/>
    </source>
</evidence>
<dbReference type="Gene3D" id="3.40.309.10">
    <property type="entry name" value="Aldehyde Dehydrogenase, Chain A, domain 2"/>
    <property type="match status" value="1"/>
</dbReference>
<dbReference type="InterPro" id="IPR016161">
    <property type="entry name" value="Ald_DH/histidinol_DH"/>
</dbReference>
<protein>
    <submittedName>
        <fullName evidence="6">Aldehyde dehydrogenase (NAD+)</fullName>
    </submittedName>
</protein>
<feature type="domain" description="Aldehyde dehydrogenase" evidence="5">
    <location>
        <begin position="21"/>
        <end position="487"/>
    </location>
</feature>
<reference evidence="6 7" key="1">
    <citation type="submission" date="2019-07" db="EMBL/GenBank/DDBJ databases">
        <title>Genomic Encyclopedia of Type Strains, Phase III (KMG-III): the genomes of soil and plant-associated and newly described type strains.</title>
        <authorList>
            <person name="Whitman W."/>
        </authorList>
    </citation>
    <scope>NUCLEOTIDE SEQUENCE [LARGE SCALE GENOMIC DNA]</scope>
    <source>
        <strain evidence="6 7">BL24</strain>
    </source>
</reference>
<dbReference type="Proteomes" id="UP000323257">
    <property type="component" value="Unassembled WGS sequence"/>
</dbReference>
<dbReference type="InterPro" id="IPR016163">
    <property type="entry name" value="Ald_DH_C"/>
</dbReference>
<dbReference type="FunFam" id="3.40.309.10:FF:000012">
    <property type="entry name" value="Betaine aldehyde dehydrogenase"/>
    <property type="match status" value="1"/>
</dbReference>
<evidence type="ECO:0000256" key="1">
    <source>
        <dbReference type="ARBA" id="ARBA00009986"/>
    </source>
</evidence>